<keyword evidence="2" id="KW-1185">Reference proteome</keyword>
<organism evidence="1 2">
    <name type="scientific">Stegodyphus mimosarum</name>
    <name type="common">African social velvet spider</name>
    <dbReference type="NCBI Taxonomy" id="407821"/>
    <lineage>
        <taxon>Eukaryota</taxon>
        <taxon>Metazoa</taxon>
        <taxon>Ecdysozoa</taxon>
        <taxon>Arthropoda</taxon>
        <taxon>Chelicerata</taxon>
        <taxon>Arachnida</taxon>
        <taxon>Araneae</taxon>
        <taxon>Araneomorphae</taxon>
        <taxon>Entelegynae</taxon>
        <taxon>Eresoidea</taxon>
        <taxon>Eresidae</taxon>
        <taxon>Stegodyphus</taxon>
    </lineage>
</organism>
<accession>A0A087UIU3</accession>
<dbReference type="Proteomes" id="UP000054359">
    <property type="component" value="Unassembled WGS sequence"/>
</dbReference>
<evidence type="ECO:0000313" key="2">
    <source>
        <dbReference type="Proteomes" id="UP000054359"/>
    </source>
</evidence>
<sequence length="81" mass="9198">MNVHLDKISTPAQVLSLFANKLNLKKTYNIKIQSTSQSRRIRAGLRTGAKRIQSGRPSNEELKQISKKRKHAFGQIILVNQ</sequence>
<protein>
    <submittedName>
        <fullName evidence="1">Uncharacterized protein</fullName>
    </submittedName>
</protein>
<dbReference type="OrthoDB" id="6582261at2759"/>
<gene>
    <name evidence="1" type="ORF">X975_13369</name>
</gene>
<reference evidence="1 2" key="1">
    <citation type="submission" date="2013-11" db="EMBL/GenBank/DDBJ databases">
        <title>Genome sequencing of Stegodyphus mimosarum.</title>
        <authorList>
            <person name="Bechsgaard J."/>
        </authorList>
    </citation>
    <scope>NUCLEOTIDE SEQUENCE [LARGE SCALE GENOMIC DNA]</scope>
</reference>
<dbReference type="AlphaFoldDB" id="A0A087UIU3"/>
<feature type="non-terminal residue" evidence="1">
    <location>
        <position position="81"/>
    </location>
</feature>
<name>A0A087UIU3_STEMI</name>
<dbReference type="EMBL" id="KK119990">
    <property type="protein sequence ID" value="KFM77282.1"/>
    <property type="molecule type" value="Genomic_DNA"/>
</dbReference>
<proteinExistence type="predicted"/>
<evidence type="ECO:0000313" key="1">
    <source>
        <dbReference type="EMBL" id="KFM77282.1"/>
    </source>
</evidence>